<proteinExistence type="predicted"/>
<reference evidence="2" key="1">
    <citation type="journal article" date="2022" name="bioRxiv">
        <title>Sequencing and chromosome-scale assembly of the giantPleurodeles waltlgenome.</title>
        <authorList>
            <person name="Brown T."/>
            <person name="Elewa A."/>
            <person name="Iarovenko S."/>
            <person name="Subramanian E."/>
            <person name="Araus A.J."/>
            <person name="Petzold A."/>
            <person name="Susuki M."/>
            <person name="Suzuki K.-i.T."/>
            <person name="Hayashi T."/>
            <person name="Toyoda A."/>
            <person name="Oliveira C."/>
            <person name="Osipova E."/>
            <person name="Leigh N.D."/>
            <person name="Simon A."/>
            <person name="Yun M.H."/>
        </authorList>
    </citation>
    <scope>NUCLEOTIDE SEQUENCE</scope>
    <source>
        <strain evidence="2">20211129_DDA</strain>
        <tissue evidence="2">Liver</tissue>
    </source>
</reference>
<name>A0AAV7UCS6_PLEWA</name>
<evidence type="ECO:0000313" key="2">
    <source>
        <dbReference type="EMBL" id="KAJ1185513.1"/>
    </source>
</evidence>
<gene>
    <name evidence="2" type="ORF">NDU88_002305</name>
</gene>
<dbReference type="AlphaFoldDB" id="A0AAV7UCS6"/>
<accession>A0AAV7UCS6</accession>
<feature type="region of interest" description="Disordered" evidence="1">
    <location>
        <begin position="1"/>
        <end position="99"/>
    </location>
</feature>
<keyword evidence="3" id="KW-1185">Reference proteome</keyword>
<comment type="caution">
    <text evidence="2">The sequence shown here is derived from an EMBL/GenBank/DDBJ whole genome shotgun (WGS) entry which is preliminary data.</text>
</comment>
<evidence type="ECO:0000256" key="1">
    <source>
        <dbReference type="SAM" id="MobiDB-lite"/>
    </source>
</evidence>
<dbReference type="EMBL" id="JANPWB010000005">
    <property type="protein sequence ID" value="KAJ1185513.1"/>
    <property type="molecule type" value="Genomic_DNA"/>
</dbReference>
<dbReference type="Proteomes" id="UP001066276">
    <property type="component" value="Chromosome 3_1"/>
</dbReference>
<protein>
    <submittedName>
        <fullName evidence="2">Uncharacterized protein</fullName>
    </submittedName>
</protein>
<evidence type="ECO:0000313" key="3">
    <source>
        <dbReference type="Proteomes" id="UP001066276"/>
    </source>
</evidence>
<organism evidence="2 3">
    <name type="scientific">Pleurodeles waltl</name>
    <name type="common">Iberian ribbed newt</name>
    <dbReference type="NCBI Taxonomy" id="8319"/>
    <lineage>
        <taxon>Eukaryota</taxon>
        <taxon>Metazoa</taxon>
        <taxon>Chordata</taxon>
        <taxon>Craniata</taxon>
        <taxon>Vertebrata</taxon>
        <taxon>Euteleostomi</taxon>
        <taxon>Amphibia</taxon>
        <taxon>Batrachia</taxon>
        <taxon>Caudata</taxon>
        <taxon>Salamandroidea</taxon>
        <taxon>Salamandridae</taxon>
        <taxon>Pleurodelinae</taxon>
        <taxon>Pleurodeles</taxon>
    </lineage>
</organism>
<sequence length="226" mass="24678">MQETPCFARESTLERECAPAPSSPGRRDPRCRATPTATNPGKEHAQRRKGKHNAQAPGPTQGAASSTPCRLCRRPNRDEGSPKSLGARSPPTLPRDRLPFAASPLLQPHTKTDWQRSCCLTKLCQGTLLPHTSRHRCFLRRIGAKAAEEAAIQEALRSPRSPLVSPTFRLSAAIPPGTRSAGKHPCRAATSQVGLVDPWCHTDRIGEGKAQMSARCQLQRPEECFL</sequence>